<evidence type="ECO:0000259" key="2">
    <source>
        <dbReference type="Pfam" id="PF02350"/>
    </source>
</evidence>
<accession>A0A364Y428</accession>
<dbReference type="EC" id="5.1.3.14" evidence="3"/>
<sequence length="363" mass="40503">MRITLIAGARPNFMKIAPIIRSIHNHNQKHQNQITFRLVHTGQHYDDKLSKVFFEELALPAPDVNLGAGSGTQAEQTARIMIEFERDLLQNPTDLVVVVGDVTSTLACTIVAKKLNTKVAHVEGGIRSFDMTMPEEVNRLVTDSLSDYFFTTTDIANQNLKKSGVADERIFFVGNTMIDSLHYSLDKLKAPAIWNTLQLKAKDYYVLTLHRPSNVDDGEKLFTILKTIEQSAGHKPIVFPVHPRTRKNFQSFEAKLPGIKAIDPLSYFEFIYLVRDAVGVITDSGGVQEETTVLGVPCVTLRANTERPETVFTGTNELIGDDYHKLGDALEKIERGNWKKGEIPALWDGKTADRIVQAIATTV</sequence>
<dbReference type="InterPro" id="IPR029767">
    <property type="entry name" value="WecB-like"/>
</dbReference>
<dbReference type="AlphaFoldDB" id="A0A364Y428"/>
<reference evidence="3 4" key="1">
    <citation type="submission" date="2018-06" db="EMBL/GenBank/DDBJ databases">
        <title>Chryseolinea flavus sp. nov., a member of the phylum Bacteroidetes isolated from soil.</title>
        <authorList>
            <person name="Li Y."/>
            <person name="Wang J."/>
        </authorList>
    </citation>
    <scope>NUCLEOTIDE SEQUENCE [LARGE SCALE GENOMIC DNA]</scope>
    <source>
        <strain evidence="3 4">SDU1-6</strain>
    </source>
</reference>
<evidence type="ECO:0000256" key="1">
    <source>
        <dbReference type="RuleBase" id="RU003513"/>
    </source>
</evidence>
<dbReference type="InterPro" id="IPR003331">
    <property type="entry name" value="UDP_GlcNAc_Epimerase_2_dom"/>
</dbReference>
<keyword evidence="4" id="KW-1185">Reference proteome</keyword>
<dbReference type="Pfam" id="PF02350">
    <property type="entry name" value="Epimerase_2"/>
    <property type="match status" value="1"/>
</dbReference>
<keyword evidence="1 3" id="KW-0413">Isomerase</keyword>
<dbReference type="Proteomes" id="UP000251889">
    <property type="component" value="Unassembled WGS sequence"/>
</dbReference>
<organism evidence="3 4">
    <name type="scientific">Pseudochryseolinea flava</name>
    <dbReference type="NCBI Taxonomy" id="2059302"/>
    <lineage>
        <taxon>Bacteria</taxon>
        <taxon>Pseudomonadati</taxon>
        <taxon>Bacteroidota</taxon>
        <taxon>Cytophagia</taxon>
        <taxon>Cytophagales</taxon>
        <taxon>Fulvivirgaceae</taxon>
        <taxon>Pseudochryseolinea</taxon>
    </lineage>
</organism>
<dbReference type="RefSeq" id="WP_112746357.1">
    <property type="nucleotide sequence ID" value="NZ_QMFY01000003.1"/>
</dbReference>
<dbReference type="EMBL" id="QMFY01000003">
    <property type="protein sequence ID" value="RAW01617.1"/>
    <property type="molecule type" value="Genomic_DNA"/>
</dbReference>
<dbReference type="PANTHER" id="PTHR43174:SF1">
    <property type="entry name" value="UDP-N-ACETYLGLUCOSAMINE 2-EPIMERASE"/>
    <property type="match status" value="1"/>
</dbReference>
<feature type="domain" description="UDP-N-acetylglucosamine 2-epimerase" evidence="2">
    <location>
        <begin position="29"/>
        <end position="359"/>
    </location>
</feature>
<dbReference type="SUPFAM" id="SSF53756">
    <property type="entry name" value="UDP-Glycosyltransferase/glycogen phosphorylase"/>
    <property type="match status" value="1"/>
</dbReference>
<dbReference type="PANTHER" id="PTHR43174">
    <property type="entry name" value="UDP-N-ACETYLGLUCOSAMINE 2-EPIMERASE"/>
    <property type="match status" value="1"/>
</dbReference>
<evidence type="ECO:0000313" key="4">
    <source>
        <dbReference type="Proteomes" id="UP000251889"/>
    </source>
</evidence>
<name>A0A364Y428_9BACT</name>
<gene>
    <name evidence="3" type="ORF">DQQ10_08145</name>
</gene>
<dbReference type="NCBIfam" id="TIGR00236">
    <property type="entry name" value="wecB"/>
    <property type="match status" value="1"/>
</dbReference>
<dbReference type="CDD" id="cd03786">
    <property type="entry name" value="GTB_UDP-GlcNAc_2-Epimerase"/>
    <property type="match status" value="1"/>
</dbReference>
<dbReference type="GO" id="GO:0008761">
    <property type="term" value="F:UDP-N-acetylglucosamine 2-epimerase activity"/>
    <property type="evidence" value="ECO:0007669"/>
    <property type="project" value="UniProtKB-EC"/>
</dbReference>
<comment type="caution">
    <text evidence="3">The sequence shown here is derived from an EMBL/GenBank/DDBJ whole genome shotgun (WGS) entry which is preliminary data.</text>
</comment>
<evidence type="ECO:0000313" key="3">
    <source>
        <dbReference type="EMBL" id="RAW01617.1"/>
    </source>
</evidence>
<proteinExistence type="inferred from homology"/>
<dbReference type="Gene3D" id="3.40.50.2000">
    <property type="entry name" value="Glycogen Phosphorylase B"/>
    <property type="match status" value="2"/>
</dbReference>
<comment type="similarity">
    <text evidence="1">Belongs to the UDP-N-acetylglucosamine 2-epimerase family.</text>
</comment>
<dbReference type="OrthoDB" id="9803238at2"/>
<protein>
    <submittedName>
        <fullName evidence="3">UDP-N-acetylglucosamine 2-epimerase (Non-hydrolyzing)</fullName>
        <ecNumber evidence="3">5.1.3.14</ecNumber>
    </submittedName>
</protein>